<feature type="region of interest" description="Disordered" evidence="5">
    <location>
        <begin position="387"/>
        <end position="413"/>
    </location>
</feature>
<dbReference type="PRINTS" id="PR00105">
    <property type="entry name" value="C5METTRFRASE"/>
</dbReference>
<reference evidence="6 7" key="1">
    <citation type="journal article" date="2014" name="Genome Biol. Evol.">
        <title>Acetic acid bacteria genomes reveal functional traits for adaptation to life in insect guts.</title>
        <authorList>
            <person name="Chouaia B."/>
            <person name="Gaiarsa S."/>
            <person name="Crotti E."/>
            <person name="Comandatore F."/>
            <person name="Degli Esposti M."/>
            <person name="Ricci I."/>
            <person name="Alma A."/>
            <person name="Favia G."/>
            <person name="Bandi C."/>
            <person name="Daffonchio D."/>
        </authorList>
    </citation>
    <scope>NUCLEOTIDE SEQUENCE [LARGE SCALE GENOMIC DNA]</scope>
    <source>
        <strain evidence="6 7">SF2.1</strain>
    </source>
</reference>
<evidence type="ECO:0000256" key="1">
    <source>
        <dbReference type="ARBA" id="ARBA00022603"/>
    </source>
</evidence>
<keyword evidence="2" id="KW-0808">Transferase</keyword>
<proteinExistence type="predicted"/>
<protein>
    <submittedName>
        <fullName evidence="6">Uncharacterized protein</fullName>
    </submittedName>
</protein>
<comment type="catalytic activity">
    <reaction evidence="4">
        <text>a 2'-deoxycytidine in DNA + S-adenosyl-L-methionine = a 5-methyl-2'-deoxycytidine in DNA + S-adenosyl-L-homocysteine + H(+)</text>
        <dbReference type="Rhea" id="RHEA:13681"/>
        <dbReference type="Rhea" id="RHEA-COMP:11369"/>
        <dbReference type="Rhea" id="RHEA-COMP:11370"/>
        <dbReference type="ChEBI" id="CHEBI:15378"/>
        <dbReference type="ChEBI" id="CHEBI:57856"/>
        <dbReference type="ChEBI" id="CHEBI:59789"/>
        <dbReference type="ChEBI" id="CHEBI:85452"/>
        <dbReference type="ChEBI" id="CHEBI:85454"/>
        <dbReference type="EC" id="2.1.1.37"/>
    </reaction>
</comment>
<dbReference type="SUPFAM" id="SSF53335">
    <property type="entry name" value="S-adenosyl-L-methionine-dependent methyltransferases"/>
    <property type="match status" value="1"/>
</dbReference>
<name>A0A060QJE6_9PROT</name>
<accession>A0A060QJE6</accession>
<keyword evidence="1" id="KW-0489">Methyltransferase</keyword>
<dbReference type="AlphaFoldDB" id="A0A060QJE6"/>
<dbReference type="GO" id="GO:0009307">
    <property type="term" value="P:DNA restriction-modification system"/>
    <property type="evidence" value="ECO:0007669"/>
    <property type="project" value="UniProtKB-KW"/>
</dbReference>
<dbReference type="Proteomes" id="UP000027583">
    <property type="component" value="Unassembled WGS sequence"/>
</dbReference>
<dbReference type="EMBL" id="CBLX010000005">
    <property type="protein sequence ID" value="CDG38907.1"/>
    <property type="molecule type" value="Genomic_DNA"/>
</dbReference>
<dbReference type="Gene3D" id="3.40.50.150">
    <property type="entry name" value="Vaccinia Virus protein VP39"/>
    <property type="match status" value="1"/>
</dbReference>
<organism evidence="6 7">
    <name type="scientific">Asaia bogorensis</name>
    <dbReference type="NCBI Taxonomy" id="91915"/>
    <lineage>
        <taxon>Bacteria</taxon>
        <taxon>Pseudomonadati</taxon>
        <taxon>Pseudomonadota</taxon>
        <taxon>Alphaproteobacteria</taxon>
        <taxon>Acetobacterales</taxon>
        <taxon>Acetobacteraceae</taxon>
        <taxon>Asaia</taxon>
    </lineage>
</organism>
<evidence type="ECO:0000256" key="4">
    <source>
        <dbReference type="ARBA" id="ARBA00047422"/>
    </source>
</evidence>
<dbReference type="Gene3D" id="3.90.120.10">
    <property type="entry name" value="DNA Methylase, subunit A, domain 2"/>
    <property type="match status" value="1"/>
</dbReference>
<reference evidence="6 7" key="2">
    <citation type="journal article" date="2014" name="PLoS ONE">
        <title>Evolution of mitochondria reconstructed from the energy metabolism of living bacteria.</title>
        <authorList>
            <person name="Degli Esposti M."/>
            <person name="Chouaia B."/>
            <person name="Comandatore F."/>
            <person name="Crotti E."/>
            <person name="Sassera D."/>
            <person name="Lievens P.M."/>
            <person name="Daffonchio D."/>
            <person name="Bandi C."/>
        </authorList>
    </citation>
    <scope>NUCLEOTIDE SEQUENCE [LARGE SCALE GENOMIC DNA]</scope>
    <source>
        <strain evidence="6 7">SF2.1</strain>
    </source>
</reference>
<dbReference type="GO" id="GO:0032259">
    <property type="term" value="P:methylation"/>
    <property type="evidence" value="ECO:0007669"/>
    <property type="project" value="UniProtKB-KW"/>
</dbReference>
<dbReference type="Pfam" id="PF00145">
    <property type="entry name" value="DNA_methylase"/>
    <property type="match status" value="1"/>
</dbReference>
<dbReference type="RefSeq" id="WP_023977765.1">
    <property type="nucleotide sequence ID" value="NZ_CBLX010000005.1"/>
</dbReference>
<dbReference type="eggNOG" id="COG0270">
    <property type="taxonomic scope" value="Bacteria"/>
</dbReference>
<dbReference type="GO" id="GO:0003886">
    <property type="term" value="F:DNA (cytosine-5-)-methyltransferase activity"/>
    <property type="evidence" value="ECO:0007669"/>
    <property type="project" value="UniProtKB-EC"/>
</dbReference>
<evidence type="ECO:0000256" key="5">
    <source>
        <dbReference type="SAM" id="MobiDB-lite"/>
    </source>
</evidence>
<evidence type="ECO:0000256" key="3">
    <source>
        <dbReference type="ARBA" id="ARBA00022747"/>
    </source>
</evidence>
<dbReference type="InterPro" id="IPR029063">
    <property type="entry name" value="SAM-dependent_MTases_sf"/>
</dbReference>
<evidence type="ECO:0000313" key="6">
    <source>
        <dbReference type="EMBL" id="CDG38907.1"/>
    </source>
</evidence>
<dbReference type="InterPro" id="IPR001525">
    <property type="entry name" value="C5_MeTfrase"/>
</dbReference>
<evidence type="ECO:0000256" key="2">
    <source>
        <dbReference type="ARBA" id="ARBA00022679"/>
    </source>
</evidence>
<sequence length="562" mass="60875">MPDLTTHHVITHAHLFCGLGGGAKGFNAAKARHGALTASFECLGGIDVDPAAIRDFERLSGVKGTVLDLFDRGQYRDFHGADPAPDWSEATTADIHRAFNNRKPHILFLSAPCKGFSGLLSETMSRTGRYQALNRLTLRGIWLALEAYKEDPVEFILFENVPRIATRGRHLLDQIVALLGSYGYAVAETTHDCGALGGLSQSRKRFLLVARHAAKVRPFLWEPPKRAIGGVGDVLGRMRLPGDPLAGPMHRVPRLQWQTWARLAFVEAGKDWRSLQRLAVENGVLRDYLLVSEQHWRGGPLGVVPWSDAVGVVAGRSNATNGRFNVADPRIDGHERSVQHGIRRWDEPAPVVTGKMLVGGGPHAVADPRDLAGSALTNEYRIVPWTGDEGVLGEPGGSGQRIADPRPNLSREKGDPYLTAGHYGVVSWDDATGAVSAAAGHDNGRWAVADPRQALPCATEKLVAVIRALDGTWHRPFTTAELAALQSLYDPEEQAELDGLSDSAWRERIGNAVPPDAARAIAETMGRTLLAAWNGETFMLGVEPIWVRPIAVAASVDVPLPA</sequence>
<comment type="caution">
    <text evidence="6">The sequence shown here is derived from an EMBL/GenBank/DDBJ whole genome shotgun (WGS) entry which is preliminary data.</text>
</comment>
<evidence type="ECO:0000313" key="7">
    <source>
        <dbReference type="Proteomes" id="UP000027583"/>
    </source>
</evidence>
<gene>
    <name evidence="6" type="ORF">ASAP_0862</name>
</gene>
<keyword evidence="3" id="KW-0680">Restriction system</keyword>